<dbReference type="InterPro" id="IPR018715">
    <property type="entry name" value="DUF2239"/>
</dbReference>
<organism evidence="1 2">
    <name type="scientific">Deinococcus cellulosilyticus (strain DSM 18568 / NBRC 106333 / KACC 11606 / 5516J-15)</name>
    <dbReference type="NCBI Taxonomy" id="1223518"/>
    <lineage>
        <taxon>Bacteria</taxon>
        <taxon>Thermotogati</taxon>
        <taxon>Deinococcota</taxon>
        <taxon>Deinococci</taxon>
        <taxon>Deinococcales</taxon>
        <taxon>Deinococcaceae</taxon>
        <taxon>Deinococcus</taxon>
    </lineage>
</organism>
<dbReference type="EMBL" id="BJXB01000007">
    <property type="protein sequence ID" value="GEM46225.1"/>
    <property type="molecule type" value="Genomic_DNA"/>
</dbReference>
<dbReference type="OrthoDB" id="282960at2"/>
<protein>
    <recommendedName>
        <fullName evidence="3">DUF2239 family protein</fullName>
    </recommendedName>
</protein>
<dbReference type="RefSeq" id="WP_146884051.1">
    <property type="nucleotide sequence ID" value="NZ_BJXB01000007.1"/>
</dbReference>
<evidence type="ECO:0000313" key="1">
    <source>
        <dbReference type="EMBL" id="GEM46225.1"/>
    </source>
</evidence>
<keyword evidence="2" id="KW-1185">Reference proteome</keyword>
<comment type="caution">
    <text evidence="1">The sequence shown here is derived from an EMBL/GenBank/DDBJ whole genome shotgun (WGS) entry which is preliminary data.</text>
</comment>
<evidence type="ECO:0000313" key="2">
    <source>
        <dbReference type="Proteomes" id="UP000321306"/>
    </source>
</evidence>
<dbReference type="AlphaFoldDB" id="A0A511N032"/>
<proteinExistence type="predicted"/>
<reference evidence="1 2" key="1">
    <citation type="submission" date="2019-07" db="EMBL/GenBank/DDBJ databases">
        <title>Whole genome shotgun sequence of Deinococcus cellulosilyticus NBRC 106333.</title>
        <authorList>
            <person name="Hosoyama A."/>
            <person name="Uohara A."/>
            <person name="Ohji S."/>
            <person name="Ichikawa N."/>
        </authorList>
    </citation>
    <scope>NUCLEOTIDE SEQUENCE [LARGE SCALE GENOMIC DNA]</scope>
    <source>
        <strain evidence="1 2">NBRC 106333</strain>
    </source>
</reference>
<gene>
    <name evidence="1" type="ORF">DC3_18600</name>
</gene>
<dbReference type="Pfam" id="PF09998">
    <property type="entry name" value="DUF2239"/>
    <property type="match status" value="1"/>
</dbReference>
<dbReference type="Proteomes" id="UP000321306">
    <property type="component" value="Unassembled WGS sequence"/>
</dbReference>
<evidence type="ECO:0008006" key="3">
    <source>
        <dbReference type="Google" id="ProtNLM"/>
    </source>
</evidence>
<name>A0A511N032_DEIC1</name>
<sequence length="185" mass="20817">MDQNPTYTVFHGTSLLLQGPLSTVLQDLKKQQGQLDPHLPVLIFEDQTGRTVDFNLQDPIPGPAPEPRRTGAGRPKLGVVAREVTLLPRHWEWLERQPSGASATLRRLIDEARKAQPDRERIQQAQAATDRFMHAIAGDLPGYQEASRALYACNAELFREHIKNWPADIREHALKLSEGAFLQES</sequence>
<accession>A0A511N032</accession>